<evidence type="ECO:0000256" key="3">
    <source>
        <dbReference type="ARBA" id="ARBA00023163"/>
    </source>
</evidence>
<proteinExistence type="predicted"/>
<keyword evidence="7" id="KW-1185">Reference proteome</keyword>
<keyword evidence="2 4" id="KW-0238">DNA-binding</keyword>
<evidence type="ECO:0000313" key="6">
    <source>
        <dbReference type="EMBL" id="MBW8487494.1"/>
    </source>
</evidence>
<name>A0ABS7G6K0_9ACTN</name>
<evidence type="ECO:0000256" key="4">
    <source>
        <dbReference type="PROSITE-ProRule" id="PRU00335"/>
    </source>
</evidence>
<evidence type="ECO:0000256" key="1">
    <source>
        <dbReference type="ARBA" id="ARBA00023015"/>
    </source>
</evidence>
<dbReference type="Gene3D" id="1.10.357.10">
    <property type="entry name" value="Tetracycline Repressor, domain 2"/>
    <property type="match status" value="1"/>
</dbReference>
<dbReference type="EMBL" id="JAIBOA010000035">
    <property type="protein sequence ID" value="MBW8487494.1"/>
    <property type="molecule type" value="Genomic_DNA"/>
</dbReference>
<dbReference type="InterPro" id="IPR041583">
    <property type="entry name" value="TetR_C_31"/>
</dbReference>
<dbReference type="InterPro" id="IPR001647">
    <property type="entry name" value="HTH_TetR"/>
</dbReference>
<dbReference type="SUPFAM" id="SSF48498">
    <property type="entry name" value="Tetracyclin repressor-like, C-terminal domain"/>
    <property type="match status" value="1"/>
</dbReference>
<accession>A0ABS7G6K0</accession>
<protein>
    <submittedName>
        <fullName evidence="6">TetR family transcriptional regulator</fullName>
    </submittedName>
</protein>
<dbReference type="Pfam" id="PF17940">
    <property type="entry name" value="TetR_C_31"/>
    <property type="match status" value="1"/>
</dbReference>
<gene>
    <name evidence="6" type="ORF">K1Y72_34430</name>
</gene>
<dbReference type="InterPro" id="IPR036271">
    <property type="entry name" value="Tet_transcr_reg_TetR-rel_C_sf"/>
</dbReference>
<dbReference type="Proteomes" id="UP000774570">
    <property type="component" value="Unassembled WGS sequence"/>
</dbReference>
<comment type="caution">
    <text evidence="6">The sequence shown here is derived from an EMBL/GenBank/DDBJ whole genome shotgun (WGS) entry which is preliminary data.</text>
</comment>
<evidence type="ECO:0000313" key="7">
    <source>
        <dbReference type="Proteomes" id="UP000774570"/>
    </source>
</evidence>
<dbReference type="InterPro" id="IPR009057">
    <property type="entry name" value="Homeodomain-like_sf"/>
</dbReference>
<dbReference type="PRINTS" id="PR00455">
    <property type="entry name" value="HTHTETR"/>
</dbReference>
<keyword evidence="1" id="KW-0805">Transcription regulation</keyword>
<evidence type="ECO:0000259" key="5">
    <source>
        <dbReference type="PROSITE" id="PS50977"/>
    </source>
</evidence>
<dbReference type="PANTHER" id="PTHR30055">
    <property type="entry name" value="HTH-TYPE TRANSCRIPTIONAL REGULATOR RUTR"/>
    <property type="match status" value="1"/>
</dbReference>
<feature type="DNA-binding region" description="H-T-H motif" evidence="4">
    <location>
        <begin position="29"/>
        <end position="48"/>
    </location>
</feature>
<dbReference type="PROSITE" id="PS50977">
    <property type="entry name" value="HTH_TETR_2"/>
    <property type="match status" value="1"/>
</dbReference>
<organism evidence="6 7">
    <name type="scientific">Actinomadura parmotrematis</name>
    <dbReference type="NCBI Taxonomy" id="2864039"/>
    <lineage>
        <taxon>Bacteria</taxon>
        <taxon>Bacillati</taxon>
        <taxon>Actinomycetota</taxon>
        <taxon>Actinomycetes</taxon>
        <taxon>Streptosporangiales</taxon>
        <taxon>Thermomonosporaceae</taxon>
        <taxon>Actinomadura</taxon>
    </lineage>
</organism>
<sequence>MPAFKRARRQRIIDAAFDALEGQEYERIRISEIARSADVALGTLYRYFSSKEHLYAVVLREWAERDHHERRRPPPASGLERARIRIHAIVSAFERRPQYFKLNILLQASADPEVQAVLAGLGARARMLLASDFEAAGVREPQDAAAMLHALGHSLLTSTVYHGRPVSETHRLVDRFIDLYAGGAS</sequence>
<keyword evidence="3" id="KW-0804">Transcription</keyword>
<evidence type="ECO:0000256" key="2">
    <source>
        <dbReference type="ARBA" id="ARBA00023125"/>
    </source>
</evidence>
<feature type="domain" description="HTH tetR-type" evidence="5">
    <location>
        <begin position="6"/>
        <end position="66"/>
    </location>
</feature>
<reference evidence="6 7" key="1">
    <citation type="submission" date="2021-07" db="EMBL/GenBank/DDBJ databases">
        <title>Actinomadura sp. PM05-2 isolated from lichen.</title>
        <authorList>
            <person name="Somphong A."/>
            <person name="Phongsopitanun W."/>
            <person name="Tanasupawat S."/>
            <person name="Peongsungnone V."/>
        </authorList>
    </citation>
    <scope>NUCLEOTIDE SEQUENCE [LARGE SCALE GENOMIC DNA]</scope>
    <source>
        <strain evidence="6 7">PM05-2</strain>
    </source>
</reference>
<dbReference type="Pfam" id="PF00440">
    <property type="entry name" value="TetR_N"/>
    <property type="match status" value="1"/>
</dbReference>
<dbReference type="PANTHER" id="PTHR30055:SF234">
    <property type="entry name" value="HTH-TYPE TRANSCRIPTIONAL REGULATOR BETI"/>
    <property type="match status" value="1"/>
</dbReference>
<dbReference type="InterPro" id="IPR050109">
    <property type="entry name" value="HTH-type_TetR-like_transc_reg"/>
</dbReference>
<dbReference type="SUPFAM" id="SSF46689">
    <property type="entry name" value="Homeodomain-like"/>
    <property type="match status" value="1"/>
</dbReference>